<feature type="domain" description="Type VI secretion system component TssM1 N-terminal" evidence="4">
    <location>
        <begin position="203"/>
        <end position="459"/>
    </location>
</feature>
<reference evidence="6 7" key="1">
    <citation type="journal article" date="2018" name="ISME J.">
        <title>Endosymbiont genomes yield clues of tubeworm success.</title>
        <authorList>
            <person name="Li Y."/>
            <person name="Liles M.R."/>
            <person name="Halanych K.M."/>
        </authorList>
    </citation>
    <scope>NUCLEOTIDE SEQUENCE [LARGE SCALE GENOMIC DNA]</scope>
    <source>
        <strain evidence="6">A1464</strain>
    </source>
</reference>
<dbReference type="Pfam" id="PF21070">
    <property type="entry name" value="IcmF_helical"/>
    <property type="match status" value="1"/>
</dbReference>
<comment type="caution">
    <text evidence="6">The sequence shown here is derived from an EMBL/GenBank/DDBJ whole genome shotgun (WGS) entry which is preliminary data.</text>
</comment>
<dbReference type="InterPro" id="IPR025743">
    <property type="entry name" value="TssM1_N"/>
</dbReference>
<dbReference type="NCBIfam" id="TIGR03348">
    <property type="entry name" value="VI_IcmF"/>
    <property type="match status" value="1"/>
</dbReference>
<dbReference type="Pfam" id="PF14331">
    <property type="entry name" value="IcmF-related_N"/>
    <property type="match status" value="1"/>
</dbReference>
<feature type="domain" description="Type VI secretion system component TssM1 helical" evidence="5">
    <location>
        <begin position="942"/>
        <end position="1040"/>
    </location>
</feature>
<dbReference type="InterPro" id="IPR027417">
    <property type="entry name" value="P-loop_NTPase"/>
</dbReference>
<evidence type="ECO:0000259" key="3">
    <source>
        <dbReference type="Pfam" id="PF06761"/>
    </source>
</evidence>
<dbReference type="Pfam" id="PF06761">
    <property type="entry name" value="IcmF-related"/>
    <property type="match status" value="1"/>
</dbReference>
<dbReference type="InterPro" id="IPR048677">
    <property type="entry name" value="TssM1_hel"/>
</dbReference>
<accession>A0A370DI44</accession>
<evidence type="ECO:0000259" key="4">
    <source>
        <dbReference type="Pfam" id="PF14331"/>
    </source>
</evidence>
<protein>
    <submittedName>
        <fullName evidence="6">Type VI secretion system membrane subunit TssM</fullName>
    </submittedName>
</protein>
<dbReference type="InterPro" id="IPR017731">
    <property type="entry name" value="TssM1-like"/>
</dbReference>
<dbReference type="Pfam" id="PF06744">
    <property type="entry name" value="IcmF_C"/>
    <property type="match status" value="1"/>
</dbReference>
<dbReference type="InterPro" id="IPR053156">
    <property type="entry name" value="T6SS_TssM-like"/>
</dbReference>
<proteinExistence type="predicted"/>
<feature type="transmembrane region" description="Helical" evidence="1">
    <location>
        <begin position="42"/>
        <end position="63"/>
    </location>
</feature>
<keyword evidence="1" id="KW-1133">Transmembrane helix</keyword>
<evidence type="ECO:0000313" key="7">
    <source>
        <dbReference type="Proteomes" id="UP000254266"/>
    </source>
</evidence>
<dbReference type="InterPro" id="IPR010623">
    <property type="entry name" value="IcmF_C"/>
</dbReference>
<evidence type="ECO:0000256" key="1">
    <source>
        <dbReference type="SAM" id="Phobius"/>
    </source>
</evidence>
<keyword evidence="1" id="KW-0472">Membrane</keyword>
<dbReference type="SUPFAM" id="SSF52540">
    <property type="entry name" value="P-loop containing nucleoside triphosphate hydrolases"/>
    <property type="match status" value="1"/>
</dbReference>
<dbReference type="AlphaFoldDB" id="A0A370DI44"/>
<sequence length="1190" mass="136405">MKKIAEFFKNKIVISLIGLIALSIIVWFIGPMIKFGDDNSAPLGSTVSRLVAIIVLVVIWGLNNLRIQMMNKKQNEELVGDLESNQESLVLDGSSDQTSEEMQQMNQRFSDALSTLKKLKFSGKGSKKALYELPWYIIIGPPGSGKTTALVHSSLDFPLAEQFGKGALQGIGGTRNCDWWFTNEAVLIDTAGRYTTQDSHKVVDSSAWEGFLQLLKRNRRRRPINGAIIAISIHDLLLQTEEERIQHAKTIRTRIDELMEKLEIRFPIYLMFTKADLASGFTEYFEDLGKEEREQVWGVSLPNAPKPSQSPDFDYLDAEYNKLLERLYSRELSRIHSERDVKRRAAIQGFPQQMENLKSVIDSFVKQTFVKNRFQFQPYLRGIYFTSGTQDGTPIDRMMSSVSSNFGFGRENVQLQQAQGKSFFLGNLFREVIFPESELVGSNRKYEVLIKWAQRTAYASIAVVTIGLLTVWAGSVTRHNMFMSEVESYIAEFNAENKRLSLWNKDLRVVLPTLNALAKASIVYDQDEHPWLSGMGLYDGNVDTSANNAYEAQLRELFLPRIINYLEKQIQKGHQGGDLYNSFRTYLMFNKIQYMDKQLISDWFVTDWTQNMQGEASKRKELELHLKALLNLELKPTQLNARVVSQTRNTLLRVPVHKRIYSRIRTKPEFNQKIDVLNMFGEAVRDAYTISPAVERTLLVPYMFTKEGYENIDLSTDSPVIADIVNERWVLSDDENARVDFVKDDLDEISERVKGLYMADYISHWKKVFDSLKIAKFTSIKQAGEVLASFTDPVYSPLLSILQVSGNNTQLSSQLMQNLNDDHGKGKAGSVTGFMANKFKGTKVDQQFRDMNVLLRESGKKPAPISSIVQKVQQLQDFLGEISVSPDPNKKAYQIAKARYLSGAGNAITSLRSFSKKTPEPVKRWLISISDETWKIILSSAHQYVNSEWKNQVYSQYSQALVGRYPLKRSSSDELALFDFSEFFKPGGTMDKFYVDLIKPFINTRKGWRNRVVDNHSLGLSAATLKQVRRAQTIKNVFFRKNPEIPGISFQLKPYRMDKIDARFLLEVGDQRITYNHGPKFWKDLHWSGEDENKRVRIVFEDLDEDRHERAYDGPWAWFKLQDRSKLKKTKKSNVYLVTYSVTELVDNKNKGKNKITKIKHNIKYLIKAKSVNNPFSQNLLGSFRCPSSI</sequence>
<dbReference type="EMBL" id="QFXC01000008">
    <property type="protein sequence ID" value="RDH83836.1"/>
    <property type="molecule type" value="Genomic_DNA"/>
</dbReference>
<evidence type="ECO:0000259" key="5">
    <source>
        <dbReference type="Pfam" id="PF21070"/>
    </source>
</evidence>
<dbReference type="PANTHER" id="PTHR36153">
    <property type="entry name" value="INNER MEMBRANE PROTEIN-RELATED"/>
    <property type="match status" value="1"/>
</dbReference>
<feature type="transmembrane region" description="Helical" evidence="1">
    <location>
        <begin position="456"/>
        <end position="474"/>
    </location>
</feature>
<evidence type="ECO:0000259" key="2">
    <source>
        <dbReference type="Pfam" id="PF06744"/>
    </source>
</evidence>
<dbReference type="PANTHER" id="PTHR36153:SF1">
    <property type="entry name" value="TYPE VI SECRETION SYSTEM COMPONENT TSSM1"/>
    <property type="match status" value="1"/>
</dbReference>
<feature type="domain" description="IcmF-related" evidence="3">
    <location>
        <begin position="511"/>
        <end position="809"/>
    </location>
</feature>
<keyword evidence="1" id="KW-0812">Transmembrane</keyword>
<evidence type="ECO:0000313" key="6">
    <source>
        <dbReference type="EMBL" id="RDH83836.1"/>
    </source>
</evidence>
<dbReference type="Proteomes" id="UP000254266">
    <property type="component" value="Unassembled WGS sequence"/>
</dbReference>
<organism evidence="6 7">
    <name type="scientific">endosymbiont of Galathealinum brachiosum</name>
    <dbReference type="NCBI Taxonomy" id="2200906"/>
    <lineage>
        <taxon>Bacteria</taxon>
        <taxon>Pseudomonadati</taxon>
        <taxon>Pseudomonadota</taxon>
        <taxon>Gammaproteobacteria</taxon>
        <taxon>sulfur-oxidizing symbionts</taxon>
    </lineage>
</organism>
<dbReference type="InterPro" id="IPR009612">
    <property type="entry name" value="IcmF-rel"/>
</dbReference>
<feature type="domain" description="Type VI secretion system IcmF C-terminal" evidence="2">
    <location>
        <begin position="1050"/>
        <end position="1143"/>
    </location>
</feature>
<name>A0A370DI44_9GAMM</name>
<gene>
    <name evidence="6" type="primary">icmF</name>
    <name evidence="6" type="ORF">DIZ80_06790</name>
</gene>
<keyword evidence="7" id="KW-1185">Reference proteome</keyword>
<feature type="transmembrane region" description="Helical" evidence="1">
    <location>
        <begin position="12"/>
        <end position="30"/>
    </location>
</feature>